<dbReference type="PROSITE" id="PS50181">
    <property type="entry name" value="FBOX"/>
    <property type="match status" value="1"/>
</dbReference>
<name>E3MW12_CAERE</name>
<reference evidence="2" key="1">
    <citation type="submission" date="2007-07" db="EMBL/GenBank/DDBJ databases">
        <title>PCAP assembly of the Caenorhabditis remanei genome.</title>
        <authorList>
            <consortium name="The Caenorhabditis remanei Sequencing Consortium"/>
            <person name="Wilson R.K."/>
        </authorList>
    </citation>
    <scope>NUCLEOTIDE SEQUENCE [LARGE SCALE GENOMIC DNA]</scope>
    <source>
        <strain evidence="2">PB4641</strain>
    </source>
</reference>
<accession>E3MW12</accession>
<evidence type="ECO:0000313" key="3">
    <source>
        <dbReference type="Proteomes" id="UP000008281"/>
    </source>
</evidence>
<keyword evidence="3" id="KW-1185">Reference proteome</keyword>
<dbReference type="Pfam" id="PF00646">
    <property type="entry name" value="F-box"/>
    <property type="match status" value="1"/>
</dbReference>
<dbReference type="HOGENOM" id="CLU_028840_6_2_1"/>
<sequence>MTPQPFKLLRLPTLALRIVLQFFNPIELFELSQCSKRAFSIIPLSGSKKFNLRINERSTISVNGHYFGTYNNSPLSENNLHGTRTFMESTVKAYLHSKHELVSFWDNRNVGLKAVFFHLSKVFDCAIEYARFTDKIPAAIYMSIIDLITSRQSEIKDLTIWGDGLTDEHVTEIFDNLKVTDHLEMNYQYSVPRPIPFNTKSIVIWNSSWITMEHLKSMNKCTVIQLYRSTITDHDMTSLLRDWRSGQFSNLQYLLIKSSFLSKTFTAFGLPSLTGDQSHKKTVLGIEREIYRGVDVRRNDGTAANVRFNDKEGVLQILVL</sequence>
<dbReference type="Pfam" id="PF07735">
    <property type="entry name" value="FBA_2"/>
    <property type="match status" value="1"/>
</dbReference>
<dbReference type="Proteomes" id="UP000008281">
    <property type="component" value="Unassembled WGS sequence"/>
</dbReference>
<proteinExistence type="predicted"/>
<dbReference type="InterPro" id="IPR001810">
    <property type="entry name" value="F-box_dom"/>
</dbReference>
<dbReference type="InterPro" id="IPR012885">
    <property type="entry name" value="F-box_Sdz-33"/>
</dbReference>
<dbReference type="AlphaFoldDB" id="E3MW12"/>
<dbReference type="InParanoid" id="E3MW12"/>
<protein>
    <recommendedName>
        <fullName evidence="1">F-box domain-containing protein</fullName>
    </recommendedName>
</protein>
<gene>
    <name evidence="2" type="ORF">CRE_22903</name>
</gene>
<dbReference type="PANTHER" id="PTHR21503">
    <property type="entry name" value="F-BOX-CONTAINING HYPOTHETICAL PROTEIN C.ELEGANS"/>
    <property type="match status" value="1"/>
</dbReference>
<dbReference type="EMBL" id="DS268485">
    <property type="protein sequence ID" value="EFP10416.1"/>
    <property type="molecule type" value="Genomic_DNA"/>
</dbReference>
<dbReference type="FunCoup" id="E3MW12">
    <property type="interactions" value="625"/>
</dbReference>
<organism evidence="3">
    <name type="scientific">Caenorhabditis remanei</name>
    <name type="common">Caenorhabditis vulgaris</name>
    <dbReference type="NCBI Taxonomy" id="31234"/>
    <lineage>
        <taxon>Eukaryota</taxon>
        <taxon>Metazoa</taxon>
        <taxon>Ecdysozoa</taxon>
        <taxon>Nematoda</taxon>
        <taxon>Chromadorea</taxon>
        <taxon>Rhabditida</taxon>
        <taxon>Rhabditina</taxon>
        <taxon>Rhabditomorpha</taxon>
        <taxon>Rhabditoidea</taxon>
        <taxon>Rhabditidae</taxon>
        <taxon>Peloderinae</taxon>
        <taxon>Caenorhabditis</taxon>
    </lineage>
</organism>
<feature type="domain" description="F-box" evidence="1">
    <location>
        <begin position="5"/>
        <end position="53"/>
    </location>
</feature>
<dbReference type="PANTHER" id="PTHR21503:SF52">
    <property type="entry name" value="F-BOX DOMAIN-CONTAINING PROTEIN"/>
    <property type="match status" value="1"/>
</dbReference>
<evidence type="ECO:0000259" key="1">
    <source>
        <dbReference type="PROSITE" id="PS50181"/>
    </source>
</evidence>
<evidence type="ECO:0000313" key="2">
    <source>
        <dbReference type="EMBL" id="EFP10416.1"/>
    </source>
</evidence>